<dbReference type="PANTHER" id="PTHR47151">
    <property type="entry name" value="LEU/ILE/VAL-BINDING ABC TRANSPORTER SUBUNIT"/>
    <property type="match status" value="1"/>
</dbReference>
<evidence type="ECO:0000256" key="2">
    <source>
        <dbReference type="ARBA" id="ARBA00022729"/>
    </source>
</evidence>
<dbReference type="InterPro" id="IPR028081">
    <property type="entry name" value="Leu-bd"/>
</dbReference>
<dbReference type="Proteomes" id="UP000444980">
    <property type="component" value="Unassembled WGS sequence"/>
</dbReference>
<comment type="caution">
    <text evidence="5">The sequence shown here is derived from an EMBL/GenBank/DDBJ whole genome shotgun (WGS) entry which is preliminary data.</text>
</comment>
<evidence type="ECO:0000256" key="1">
    <source>
        <dbReference type="ARBA" id="ARBA00010062"/>
    </source>
</evidence>
<feature type="domain" description="Leucine-binding protein" evidence="4">
    <location>
        <begin position="95"/>
        <end position="388"/>
    </location>
</feature>
<dbReference type="Gene3D" id="3.40.50.2300">
    <property type="match status" value="2"/>
</dbReference>
<organism evidence="5 6">
    <name type="scientific">Gordonia crocea</name>
    <dbReference type="NCBI Taxonomy" id="589162"/>
    <lineage>
        <taxon>Bacteria</taxon>
        <taxon>Bacillati</taxon>
        <taxon>Actinomycetota</taxon>
        <taxon>Actinomycetes</taxon>
        <taxon>Mycobacteriales</taxon>
        <taxon>Gordoniaceae</taxon>
        <taxon>Gordonia</taxon>
    </lineage>
</organism>
<evidence type="ECO:0000313" key="5">
    <source>
        <dbReference type="EMBL" id="GED97691.1"/>
    </source>
</evidence>
<gene>
    <name evidence="5" type="ORF">nbrc107697_17300</name>
</gene>
<sequence>MVVAAVVAVAGCATDDGTAPTSPAAKAGATSPASDTASSKPGSAAAPTSVPPSQTGMAIRTVGRINIDGQRYDAPAPADPAKPAGDGKATCRNLSVAVAGDLTSRDGIDGAAIANGVQLAVDRFNAANPGCHLGLIRVDSKGNGVVAAEQAKRTVANASVVAVIGPLTSTDALAAGSVYNQAGLAALSPSATAPTLTDKGWKSFFRGVNNDDVQGEAIARHLVTARHRKKVCVIADDTDSGAGLAQTVTQGLGSVAVPGCAANVRRGHHDYAAAVDAVVKQGADGVYFAGAARDAGAFLTALRAAAPGVLFAAGDEANSPEFIAYAGSGADGALLSCSCAPDPAEFTKAFTEKFGTAPAQYSLEAYDLATIVIRGIAAKHQTRARLRDYVAKYSGDGVSRHYRWAPTGDLIGNAVWLSHVGPV</sequence>
<evidence type="ECO:0000313" key="6">
    <source>
        <dbReference type="Proteomes" id="UP000444980"/>
    </source>
</evidence>
<name>A0A7I9UXZ7_9ACTN</name>
<proteinExistence type="inferred from homology"/>
<dbReference type="CDD" id="cd06342">
    <property type="entry name" value="PBP1_ABC_LIVBP-like"/>
    <property type="match status" value="1"/>
</dbReference>
<dbReference type="PANTHER" id="PTHR47151:SF2">
    <property type="entry name" value="AMINO ACID BINDING PROTEIN"/>
    <property type="match status" value="1"/>
</dbReference>
<dbReference type="Pfam" id="PF13458">
    <property type="entry name" value="Peripla_BP_6"/>
    <property type="match status" value="1"/>
</dbReference>
<reference evidence="6" key="1">
    <citation type="submission" date="2019-06" db="EMBL/GenBank/DDBJ databases">
        <title>Gordonia isolated from sludge of a wastewater treatment plant.</title>
        <authorList>
            <person name="Tamura T."/>
            <person name="Aoyama K."/>
            <person name="Kang Y."/>
            <person name="Saito S."/>
            <person name="Akiyama N."/>
            <person name="Yazawa K."/>
            <person name="Gonoi T."/>
            <person name="Mikami Y."/>
        </authorList>
    </citation>
    <scope>NUCLEOTIDE SEQUENCE [LARGE SCALE GENOMIC DNA]</scope>
    <source>
        <strain evidence="6">NBRC 107697</strain>
    </source>
</reference>
<dbReference type="AlphaFoldDB" id="A0A7I9UXZ7"/>
<dbReference type="SUPFAM" id="SSF53822">
    <property type="entry name" value="Periplasmic binding protein-like I"/>
    <property type="match status" value="1"/>
</dbReference>
<feature type="region of interest" description="Disordered" evidence="3">
    <location>
        <begin position="70"/>
        <end position="89"/>
    </location>
</feature>
<keyword evidence="2" id="KW-0732">Signal</keyword>
<evidence type="ECO:0000256" key="3">
    <source>
        <dbReference type="SAM" id="MobiDB-lite"/>
    </source>
</evidence>
<feature type="compositionally biased region" description="Low complexity" evidence="3">
    <location>
        <begin position="73"/>
        <end position="88"/>
    </location>
</feature>
<feature type="compositionally biased region" description="Polar residues" evidence="3">
    <location>
        <begin position="31"/>
        <end position="41"/>
    </location>
</feature>
<protein>
    <submittedName>
        <fullName evidence="5">Branched chain amino acid ABC transporter substrate-binding protein</fullName>
    </submittedName>
</protein>
<dbReference type="EMBL" id="BJOU01000001">
    <property type="protein sequence ID" value="GED97691.1"/>
    <property type="molecule type" value="Genomic_DNA"/>
</dbReference>
<evidence type="ECO:0000259" key="4">
    <source>
        <dbReference type="Pfam" id="PF13458"/>
    </source>
</evidence>
<keyword evidence="6" id="KW-1185">Reference proteome</keyword>
<dbReference type="InterPro" id="IPR028082">
    <property type="entry name" value="Peripla_BP_I"/>
</dbReference>
<feature type="region of interest" description="Disordered" evidence="3">
    <location>
        <begin position="14"/>
        <end position="58"/>
    </location>
</feature>
<comment type="similarity">
    <text evidence="1">Belongs to the leucine-binding protein family.</text>
</comment>
<accession>A0A7I9UXZ7</accession>